<dbReference type="Pfam" id="PF08220">
    <property type="entry name" value="HTH_DeoR"/>
    <property type="match status" value="1"/>
</dbReference>
<dbReference type="Proteomes" id="UP000233417">
    <property type="component" value="Unassembled WGS sequence"/>
</dbReference>
<protein>
    <recommendedName>
        <fullName evidence="4">HTH deoR-type domain-containing protein</fullName>
    </recommendedName>
</protein>
<keyword evidence="2" id="KW-0804">Transcription</keyword>
<dbReference type="GO" id="GO:0003700">
    <property type="term" value="F:DNA-binding transcription factor activity"/>
    <property type="evidence" value="ECO:0007669"/>
    <property type="project" value="InterPro"/>
</dbReference>
<evidence type="ECO:0000259" key="4">
    <source>
        <dbReference type="Pfam" id="PF08220"/>
    </source>
</evidence>
<dbReference type="Gene3D" id="1.10.10.10">
    <property type="entry name" value="Winged helix-like DNA-binding domain superfamily/Winged helix DNA-binding domain"/>
    <property type="match status" value="1"/>
</dbReference>
<evidence type="ECO:0000256" key="3">
    <source>
        <dbReference type="SAM" id="Phobius"/>
    </source>
</evidence>
<feature type="domain" description="HTH deoR-type" evidence="4">
    <location>
        <begin position="54"/>
        <end position="100"/>
    </location>
</feature>
<keyword evidence="1" id="KW-0805">Transcription regulation</keyword>
<comment type="caution">
    <text evidence="5">The sequence shown here is derived from an EMBL/GenBank/DDBJ whole genome shotgun (WGS) entry which is preliminary data.</text>
</comment>
<evidence type="ECO:0000256" key="1">
    <source>
        <dbReference type="ARBA" id="ARBA00023015"/>
    </source>
</evidence>
<accession>A0A2N2F2R0</accession>
<reference evidence="5 6" key="1">
    <citation type="journal article" date="2017" name="ISME J.">
        <title>Potential for microbial H2 and metal transformations associated with novel bacteria and archaea in deep terrestrial subsurface sediments.</title>
        <authorList>
            <person name="Hernsdorf A.W."/>
            <person name="Amano Y."/>
            <person name="Miyakawa K."/>
            <person name="Ise K."/>
            <person name="Suzuki Y."/>
            <person name="Anantharaman K."/>
            <person name="Probst A."/>
            <person name="Burstein D."/>
            <person name="Thomas B.C."/>
            <person name="Banfield J.F."/>
        </authorList>
    </citation>
    <scope>NUCLEOTIDE SEQUENCE [LARGE SCALE GENOMIC DNA]</scope>
    <source>
        <strain evidence="5">HGW-Dojkabacteria-1</strain>
    </source>
</reference>
<organism evidence="5 6">
    <name type="scientific">Candidatus Dojkabacteria bacterium HGW-Dojkabacteria-1</name>
    <dbReference type="NCBI Taxonomy" id="2013761"/>
    <lineage>
        <taxon>Bacteria</taxon>
        <taxon>Candidatus Dojkabacteria</taxon>
    </lineage>
</organism>
<evidence type="ECO:0000256" key="2">
    <source>
        <dbReference type="ARBA" id="ARBA00023163"/>
    </source>
</evidence>
<keyword evidence="3" id="KW-0812">Transmembrane</keyword>
<sequence>MFKKIIGFLIPIIGLVLILEYLNTNKEKNEKIVSKEITPRIKKKQLVRVNLNQRQQNILKLFNKRETLLPTDIYSVAPNLSTRTLRRDMDKLVEAGLVLKDGSTKDTRYRLKK</sequence>
<feature type="transmembrane region" description="Helical" evidence="3">
    <location>
        <begin position="6"/>
        <end position="22"/>
    </location>
</feature>
<dbReference type="AlphaFoldDB" id="A0A2N2F2R0"/>
<dbReference type="SUPFAM" id="SSF46785">
    <property type="entry name" value="Winged helix' DNA-binding domain"/>
    <property type="match status" value="1"/>
</dbReference>
<dbReference type="InterPro" id="IPR036390">
    <property type="entry name" value="WH_DNA-bd_sf"/>
</dbReference>
<keyword evidence="3" id="KW-0472">Membrane</keyword>
<dbReference type="EMBL" id="PHAO01000001">
    <property type="protein sequence ID" value="PKN02426.1"/>
    <property type="molecule type" value="Genomic_DNA"/>
</dbReference>
<keyword evidence="3" id="KW-1133">Transmembrane helix</keyword>
<evidence type="ECO:0000313" key="5">
    <source>
        <dbReference type="EMBL" id="PKN02426.1"/>
    </source>
</evidence>
<proteinExistence type="predicted"/>
<dbReference type="InterPro" id="IPR001034">
    <property type="entry name" value="DeoR_HTH"/>
</dbReference>
<gene>
    <name evidence="5" type="ORF">CVU76_00045</name>
</gene>
<dbReference type="InterPro" id="IPR036388">
    <property type="entry name" value="WH-like_DNA-bd_sf"/>
</dbReference>
<evidence type="ECO:0000313" key="6">
    <source>
        <dbReference type="Proteomes" id="UP000233417"/>
    </source>
</evidence>
<name>A0A2N2F2R0_9BACT</name>